<name>A0ABQ0M592_MYCCL</name>
<feature type="transmembrane region" description="Helical" evidence="1">
    <location>
        <begin position="158"/>
        <end position="189"/>
    </location>
</feature>
<protein>
    <submittedName>
        <fullName evidence="2">Uncharacterized protein</fullName>
    </submittedName>
</protein>
<proteinExistence type="predicted"/>
<keyword evidence="1" id="KW-0472">Membrane</keyword>
<dbReference type="EMBL" id="DF849702">
    <property type="protein sequence ID" value="GAT58501.1"/>
    <property type="molecule type" value="Genomic_DNA"/>
</dbReference>
<gene>
    <name evidence="2" type="ORF">MCHLO_14927</name>
</gene>
<keyword evidence="1" id="KW-0812">Transmembrane</keyword>
<sequence>MTFSFAQNMTKLDVVTNAFAFAGLFLDVLGSASALIGQIQLQSGDVLLQQQASSIQTLREIISDKLHRLPPGDQDTTKLLTLLNHLYLLDKIRLAPIYYPKLWLELGPSFEASASLMEQLIKETFISESDKLLQIRAAYALADYTQTKDRLMSRKNRTVLGIITSRVTAIIIVAGLHCFIAGAVCLMISSQPVAVWASSVALLGFTAAVVVLMYGGNLKLSQ</sequence>
<reference evidence="2" key="1">
    <citation type="submission" date="2014-09" db="EMBL/GenBank/DDBJ databases">
        <title>Genome sequence of the luminous mushroom Mycena chlorophos for searching fungal bioluminescence genes.</title>
        <authorList>
            <person name="Tanaka Y."/>
            <person name="Kasuga D."/>
            <person name="Oba Y."/>
            <person name="Hase S."/>
            <person name="Sato K."/>
            <person name="Oba Y."/>
            <person name="Sakakibara Y."/>
        </authorList>
    </citation>
    <scope>NUCLEOTIDE SEQUENCE</scope>
</reference>
<evidence type="ECO:0000256" key="1">
    <source>
        <dbReference type="SAM" id="Phobius"/>
    </source>
</evidence>
<accession>A0ABQ0M592</accession>
<evidence type="ECO:0000313" key="3">
    <source>
        <dbReference type="Proteomes" id="UP000815677"/>
    </source>
</evidence>
<organism evidence="2 3">
    <name type="scientific">Mycena chlorophos</name>
    <name type="common">Agaric fungus</name>
    <name type="synonym">Agaricus chlorophos</name>
    <dbReference type="NCBI Taxonomy" id="658473"/>
    <lineage>
        <taxon>Eukaryota</taxon>
        <taxon>Fungi</taxon>
        <taxon>Dikarya</taxon>
        <taxon>Basidiomycota</taxon>
        <taxon>Agaricomycotina</taxon>
        <taxon>Agaricomycetes</taxon>
        <taxon>Agaricomycetidae</taxon>
        <taxon>Agaricales</taxon>
        <taxon>Marasmiineae</taxon>
        <taxon>Mycenaceae</taxon>
        <taxon>Mycena</taxon>
    </lineage>
</organism>
<evidence type="ECO:0000313" key="2">
    <source>
        <dbReference type="EMBL" id="GAT58501.1"/>
    </source>
</evidence>
<feature type="transmembrane region" description="Helical" evidence="1">
    <location>
        <begin position="195"/>
        <end position="215"/>
    </location>
</feature>
<feature type="transmembrane region" description="Helical" evidence="1">
    <location>
        <begin position="18"/>
        <end position="37"/>
    </location>
</feature>
<keyword evidence="3" id="KW-1185">Reference proteome</keyword>
<dbReference type="Proteomes" id="UP000815677">
    <property type="component" value="Unassembled WGS sequence"/>
</dbReference>
<keyword evidence="1" id="KW-1133">Transmembrane helix</keyword>